<evidence type="ECO:0000313" key="2">
    <source>
        <dbReference type="Proteomes" id="UP001157502"/>
    </source>
</evidence>
<protein>
    <submittedName>
        <fullName evidence="1">Uncharacterized protein</fullName>
    </submittedName>
</protein>
<proteinExistence type="predicted"/>
<keyword evidence="2" id="KW-1185">Reference proteome</keyword>
<accession>A0ACC2FVF0</accession>
<gene>
    <name evidence="1" type="ORF">DPEC_G00244060</name>
</gene>
<sequence>MQKVMPLLELALLVLLVGRGMGVPVCRLQGMAELPELVMDGDLIIGGIFSFRTDQDGVIDTFQTIPKIRRCIKTIPSDFYQSRALAKLVKHFGWTWVGAICSDNDYGNDGLATFMLAAQEEGVCIEYSAAFEQTGPRRQLLKIVEMIEWSNSKVIVAFMTHREIKVLVSELHVRNITGLQWVGSDAWITDPSLTASRGYSALVGSVGFTVSRADIPGLVEHLRDIHPSRFPDSMFLREFWEIVFDCSLDASAEFKGKPCNGSESLRDVQNTFTDLSELRFTNNVYKSVYAVAHALDNLLTCERSQGPFVNGSCAQPTDIQPWQVNKDLTFQL</sequence>
<reference evidence="1" key="1">
    <citation type="submission" date="2021-05" db="EMBL/GenBank/DDBJ databases">
        <authorList>
            <person name="Pan Q."/>
            <person name="Jouanno E."/>
            <person name="Zahm M."/>
            <person name="Klopp C."/>
            <person name="Cabau C."/>
            <person name="Louis A."/>
            <person name="Berthelot C."/>
            <person name="Parey E."/>
            <person name="Roest Crollius H."/>
            <person name="Montfort J."/>
            <person name="Robinson-Rechavi M."/>
            <person name="Bouchez O."/>
            <person name="Lampietro C."/>
            <person name="Lopez Roques C."/>
            <person name="Donnadieu C."/>
            <person name="Postlethwait J."/>
            <person name="Bobe J."/>
            <person name="Dillon D."/>
            <person name="Chandos A."/>
            <person name="von Hippel F."/>
            <person name="Guiguen Y."/>
        </authorList>
    </citation>
    <scope>NUCLEOTIDE SEQUENCE</scope>
    <source>
        <strain evidence="1">YG-Jan2019</strain>
    </source>
</reference>
<dbReference type="EMBL" id="CM055748">
    <property type="protein sequence ID" value="KAJ7995389.1"/>
    <property type="molecule type" value="Genomic_DNA"/>
</dbReference>
<name>A0ACC2FVF0_DALPE</name>
<dbReference type="Proteomes" id="UP001157502">
    <property type="component" value="Chromosome 21"/>
</dbReference>
<comment type="caution">
    <text evidence="1">The sequence shown here is derived from an EMBL/GenBank/DDBJ whole genome shotgun (WGS) entry which is preliminary data.</text>
</comment>
<evidence type="ECO:0000313" key="1">
    <source>
        <dbReference type="EMBL" id="KAJ7995389.1"/>
    </source>
</evidence>
<organism evidence="1 2">
    <name type="scientific">Dallia pectoralis</name>
    <name type="common">Alaska blackfish</name>
    <dbReference type="NCBI Taxonomy" id="75939"/>
    <lineage>
        <taxon>Eukaryota</taxon>
        <taxon>Metazoa</taxon>
        <taxon>Chordata</taxon>
        <taxon>Craniata</taxon>
        <taxon>Vertebrata</taxon>
        <taxon>Euteleostomi</taxon>
        <taxon>Actinopterygii</taxon>
        <taxon>Neopterygii</taxon>
        <taxon>Teleostei</taxon>
        <taxon>Protacanthopterygii</taxon>
        <taxon>Esociformes</taxon>
        <taxon>Umbridae</taxon>
        <taxon>Dallia</taxon>
    </lineage>
</organism>